<keyword evidence="4 6" id="KW-1133">Transmembrane helix</keyword>
<evidence type="ECO:0000256" key="7">
    <source>
        <dbReference type="SAM" id="SignalP"/>
    </source>
</evidence>
<dbReference type="STRING" id="263475.AMD00_12945"/>
<evidence type="ECO:0000256" key="1">
    <source>
        <dbReference type="ARBA" id="ARBA00004236"/>
    </source>
</evidence>
<dbReference type="AlphaFoldDB" id="A0A0M0LDW4"/>
<evidence type="ECO:0000256" key="6">
    <source>
        <dbReference type="SAM" id="Phobius"/>
    </source>
</evidence>
<dbReference type="Proteomes" id="UP000036867">
    <property type="component" value="Unassembled WGS sequence"/>
</dbReference>
<evidence type="ECO:0000256" key="4">
    <source>
        <dbReference type="ARBA" id="ARBA00022989"/>
    </source>
</evidence>
<dbReference type="InterPro" id="IPR022781">
    <property type="entry name" value="Flagellar_biosynth_FliO"/>
</dbReference>
<dbReference type="RefSeq" id="WP_053417462.1">
    <property type="nucleotide sequence ID" value="NZ_JBCMNK010000013.1"/>
</dbReference>
<feature type="signal peptide" evidence="7">
    <location>
        <begin position="1"/>
        <end position="32"/>
    </location>
</feature>
<dbReference type="GO" id="GO:0044781">
    <property type="term" value="P:bacterial-type flagellum organization"/>
    <property type="evidence" value="ECO:0007669"/>
    <property type="project" value="InterPro"/>
</dbReference>
<feature type="chain" id="PRO_5005603308" description="Flagellar protein" evidence="7">
    <location>
        <begin position="33"/>
        <end position="226"/>
    </location>
</feature>
<dbReference type="GO" id="GO:0016020">
    <property type="term" value="C:membrane"/>
    <property type="evidence" value="ECO:0007669"/>
    <property type="project" value="InterPro"/>
</dbReference>
<gene>
    <name evidence="8" type="ORF">AMD00_12945</name>
</gene>
<keyword evidence="3 6" id="KW-0812">Transmembrane</keyword>
<keyword evidence="7" id="KW-0732">Signal</keyword>
<evidence type="ECO:0000256" key="5">
    <source>
        <dbReference type="ARBA" id="ARBA00023136"/>
    </source>
</evidence>
<keyword evidence="5 6" id="KW-0472">Membrane</keyword>
<dbReference type="EMBL" id="LILB01000005">
    <property type="protein sequence ID" value="KOO49280.1"/>
    <property type="molecule type" value="Genomic_DNA"/>
</dbReference>
<dbReference type="Pfam" id="PF04347">
    <property type="entry name" value="FliO"/>
    <property type="match status" value="1"/>
</dbReference>
<feature type="transmembrane region" description="Helical" evidence="6">
    <location>
        <begin position="73"/>
        <end position="91"/>
    </location>
</feature>
<dbReference type="GeneID" id="301137000"/>
<evidence type="ECO:0000256" key="2">
    <source>
        <dbReference type="ARBA" id="ARBA00022475"/>
    </source>
</evidence>
<proteinExistence type="predicted"/>
<organism evidence="8 9">
    <name type="scientific">Viridibacillus arvi</name>
    <dbReference type="NCBI Taxonomy" id="263475"/>
    <lineage>
        <taxon>Bacteria</taxon>
        <taxon>Bacillati</taxon>
        <taxon>Bacillota</taxon>
        <taxon>Bacilli</taxon>
        <taxon>Bacillales</taxon>
        <taxon>Caryophanaceae</taxon>
        <taxon>Viridibacillus</taxon>
    </lineage>
</organism>
<name>A0A0M0LDW4_9BACL</name>
<sequence length="226" mass="25746">MFYKALLKLMLCASLLTITFINPMLNPTPAFAETGGMVGDCYNKDKDVCKEDSTTAVDKNTQSTAVGLSPWDYIKMVLALIFVVALLYGMLKFVNSRNQKYQHNQLMQNLGGLSLGQQKSVQLLKVGDSLYLVGVGEDVHILKEISNEVEKERLMTLYNDKQEFANQVPYIADLFTSLKEKVRPSSKVDEKPKEEFKDLFQQKISKIKSERSQDLNEWKQKESDKE</sequence>
<comment type="subcellular location">
    <subcellularLocation>
        <location evidence="1">Cell membrane</location>
    </subcellularLocation>
</comment>
<dbReference type="PATRIC" id="fig|263475.3.peg.3846"/>
<keyword evidence="9" id="KW-1185">Reference proteome</keyword>
<evidence type="ECO:0008006" key="10">
    <source>
        <dbReference type="Google" id="ProtNLM"/>
    </source>
</evidence>
<keyword evidence="2" id="KW-1003">Cell membrane</keyword>
<comment type="caution">
    <text evidence="8">The sequence shown here is derived from an EMBL/GenBank/DDBJ whole genome shotgun (WGS) entry which is preliminary data.</text>
</comment>
<reference evidence="9" key="1">
    <citation type="submission" date="2015-08" db="EMBL/GenBank/DDBJ databases">
        <title>Fjat-10028 dsm 16317.</title>
        <authorList>
            <person name="Liu B."/>
            <person name="Wang J."/>
            <person name="Zhu Y."/>
            <person name="Liu G."/>
            <person name="Chen Q."/>
            <person name="Chen Z."/>
            <person name="Lan J."/>
            <person name="Che J."/>
            <person name="Ge C."/>
            <person name="Shi H."/>
            <person name="Pan Z."/>
            <person name="Liu X."/>
        </authorList>
    </citation>
    <scope>NUCLEOTIDE SEQUENCE [LARGE SCALE GENOMIC DNA]</scope>
    <source>
        <strain evidence="9">DSM 16317</strain>
    </source>
</reference>
<accession>A0A0M0LDW4</accession>
<evidence type="ECO:0000256" key="3">
    <source>
        <dbReference type="ARBA" id="ARBA00022692"/>
    </source>
</evidence>
<evidence type="ECO:0000313" key="9">
    <source>
        <dbReference type="Proteomes" id="UP000036867"/>
    </source>
</evidence>
<evidence type="ECO:0000313" key="8">
    <source>
        <dbReference type="EMBL" id="KOO49280.1"/>
    </source>
</evidence>
<protein>
    <recommendedName>
        <fullName evidence="10">Flagellar protein</fullName>
    </recommendedName>
</protein>
<dbReference type="OrthoDB" id="2376965at2"/>